<evidence type="ECO:0000313" key="4">
    <source>
        <dbReference type="EMBL" id="KAJ5556658.1"/>
    </source>
</evidence>
<dbReference type="Pfam" id="PF12796">
    <property type="entry name" value="Ank_2"/>
    <property type="match status" value="2"/>
</dbReference>
<dbReference type="PANTHER" id="PTHR24141:SF1">
    <property type="entry name" value="2-5A-DEPENDENT RIBONUCLEASE"/>
    <property type="match status" value="1"/>
</dbReference>
<evidence type="ECO:0000256" key="3">
    <source>
        <dbReference type="PROSITE-ProRule" id="PRU00023"/>
    </source>
</evidence>
<keyword evidence="2 3" id="KW-0040">ANK repeat</keyword>
<dbReference type="InterPro" id="IPR002110">
    <property type="entry name" value="Ankyrin_rpt"/>
</dbReference>
<dbReference type="PROSITE" id="PS50088">
    <property type="entry name" value="ANK_REPEAT"/>
    <property type="match status" value="1"/>
</dbReference>
<keyword evidence="5" id="KW-1185">Reference proteome</keyword>
<dbReference type="Proteomes" id="UP001220324">
    <property type="component" value="Unassembled WGS sequence"/>
</dbReference>
<evidence type="ECO:0000256" key="2">
    <source>
        <dbReference type="ARBA" id="ARBA00023043"/>
    </source>
</evidence>
<dbReference type="Pfam" id="PF13637">
    <property type="entry name" value="Ank_4"/>
    <property type="match status" value="1"/>
</dbReference>
<dbReference type="InterPro" id="IPR036770">
    <property type="entry name" value="Ankyrin_rpt-contain_sf"/>
</dbReference>
<dbReference type="SUPFAM" id="SSF48403">
    <property type="entry name" value="Ankyrin repeat"/>
    <property type="match status" value="1"/>
</dbReference>
<dbReference type="GO" id="GO:0006396">
    <property type="term" value="P:RNA processing"/>
    <property type="evidence" value="ECO:0007669"/>
    <property type="project" value="TreeGrafter"/>
</dbReference>
<gene>
    <name evidence="4" type="ORF">N7494_000573</name>
</gene>
<dbReference type="Gene3D" id="1.25.40.20">
    <property type="entry name" value="Ankyrin repeat-containing domain"/>
    <property type="match status" value="2"/>
</dbReference>
<dbReference type="GO" id="GO:0003723">
    <property type="term" value="F:RNA binding"/>
    <property type="evidence" value="ECO:0007669"/>
    <property type="project" value="TreeGrafter"/>
</dbReference>
<sequence length="296" mass="33433">MLRMLRLQGKALDTADQQGLTPLHTAARGGHISAVDFLLRHAKTLLNRQDRHGRTALWWSTYSFQDRVTQRLLQEKDVEVNTFGTCGMSTSLHHLARRKDTTVLAWFLSQPSLNPNLRGDSQSPLCLAIQQGNTAVVRLLLTHTKTQINAMDNYSESPLLLATKEGHRDMVQLLVWQGDRLQINQLNCPDEETALCVAIRHGRLDMLEALLGHPQINIDVINRWGETALLLAVRREDPAMVSRLLQGPNLPCILVLPAEVAQSRKNRDMARLIQEAMKQKGHCDYSSWNQGSCNWD</sequence>
<proteinExistence type="predicted"/>
<protein>
    <submittedName>
        <fullName evidence="4">Uncharacterized protein</fullName>
    </submittedName>
</protein>
<dbReference type="PROSITE" id="PS50297">
    <property type="entry name" value="ANK_REP_REGION"/>
    <property type="match status" value="1"/>
</dbReference>
<accession>A0AAD6D624</accession>
<dbReference type="GO" id="GO:0004540">
    <property type="term" value="F:RNA nuclease activity"/>
    <property type="evidence" value="ECO:0007669"/>
    <property type="project" value="TreeGrafter"/>
</dbReference>
<dbReference type="AlphaFoldDB" id="A0AAD6D624"/>
<feature type="repeat" description="ANK" evidence="3">
    <location>
        <begin position="18"/>
        <end position="50"/>
    </location>
</feature>
<evidence type="ECO:0000313" key="5">
    <source>
        <dbReference type="Proteomes" id="UP001220324"/>
    </source>
</evidence>
<dbReference type="EMBL" id="JAQIZZ010000001">
    <property type="protein sequence ID" value="KAJ5556658.1"/>
    <property type="molecule type" value="Genomic_DNA"/>
</dbReference>
<organism evidence="4 5">
    <name type="scientific">Penicillium frequentans</name>
    <dbReference type="NCBI Taxonomy" id="3151616"/>
    <lineage>
        <taxon>Eukaryota</taxon>
        <taxon>Fungi</taxon>
        <taxon>Dikarya</taxon>
        <taxon>Ascomycota</taxon>
        <taxon>Pezizomycotina</taxon>
        <taxon>Eurotiomycetes</taxon>
        <taxon>Eurotiomycetidae</taxon>
        <taxon>Eurotiales</taxon>
        <taxon>Aspergillaceae</taxon>
        <taxon>Penicillium</taxon>
    </lineage>
</organism>
<dbReference type="SMART" id="SM00248">
    <property type="entry name" value="ANK"/>
    <property type="match status" value="7"/>
</dbReference>
<comment type="caution">
    <text evidence="4">The sequence shown here is derived from an EMBL/GenBank/DDBJ whole genome shotgun (WGS) entry which is preliminary data.</text>
</comment>
<reference evidence="4 5" key="1">
    <citation type="journal article" date="2023" name="IMA Fungus">
        <title>Comparative genomic study of the Penicillium genus elucidates a diverse pangenome and 15 lateral gene transfer events.</title>
        <authorList>
            <person name="Petersen C."/>
            <person name="Sorensen T."/>
            <person name="Nielsen M.R."/>
            <person name="Sondergaard T.E."/>
            <person name="Sorensen J.L."/>
            <person name="Fitzpatrick D.A."/>
            <person name="Frisvad J.C."/>
            <person name="Nielsen K.L."/>
        </authorList>
    </citation>
    <scope>NUCLEOTIDE SEQUENCE [LARGE SCALE GENOMIC DNA]</scope>
    <source>
        <strain evidence="4 5">IBT 35679</strain>
    </source>
</reference>
<keyword evidence="1" id="KW-0677">Repeat</keyword>
<name>A0AAD6D624_9EURO</name>
<dbReference type="PANTHER" id="PTHR24141">
    <property type="entry name" value="2-5A-DEPENDENT RIBONUCLEASE"/>
    <property type="match status" value="1"/>
</dbReference>
<evidence type="ECO:0000256" key="1">
    <source>
        <dbReference type="ARBA" id="ARBA00022737"/>
    </source>
</evidence>